<evidence type="ECO:0000313" key="6">
    <source>
        <dbReference type="EMBL" id="SMC27116.1"/>
    </source>
</evidence>
<dbReference type="CDD" id="cd18793">
    <property type="entry name" value="SF2_C_SNF"/>
    <property type="match status" value="1"/>
</dbReference>
<keyword evidence="6" id="KW-0067">ATP-binding</keyword>
<dbReference type="EMBL" id="FWXH01000016">
    <property type="protein sequence ID" value="SMC27116.1"/>
    <property type="molecule type" value="Genomic_DNA"/>
</dbReference>
<dbReference type="PROSITE" id="PS51194">
    <property type="entry name" value="HELICASE_CTER"/>
    <property type="match status" value="1"/>
</dbReference>
<organism evidence="6 7">
    <name type="scientific">Clostridium acidisoli DSM 12555</name>
    <dbReference type="NCBI Taxonomy" id="1121291"/>
    <lineage>
        <taxon>Bacteria</taxon>
        <taxon>Bacillati</taxon>
        <taxon>Bacillota</taxon>
        <taxon>Clostridia</taxon>
        <taxon>Eubacteriales</taxon>
        <taxon>Clostridiaceae</taxon>
        <taxon>Clostridium</taxon>
    </lineage>
</organism>
<dbReference type="PROSITE" id="PS51192">
    <property type="entry name" value="HELICASE_ATP_BIND_1"/>
    <property type="match status" value="1"/>
</dbReference>
<keyword evidence="2" id="KW-0862">Zinc</keyword>
<evidence type="ECO:0000313" key="7">
    <source>
        <dbReference type="Proteomes" id="UP000192468"/>
    </source>
</evidence>
<protein>
    <submittedName>
        <fullName evidence="6">Superfamily II DNA or RNA helicase, SNF2 family</fullName>
    </submittedName>
</protein>
<dbReference type="InterPro" id="IPR000330">
    <property type="entry name" value="SNF2_N"/>
</dbReference>
<feature type="domain" description="Helicase ATP-binding" evidence="4">
    <location>
        <begin position="637"/>
        <end position="797"/>
    </location>
</feature>
<evidence type="ECO:0000256" key="2">
    <source>
        <dbReference type="PROSITE-ProRule" id="PRU00325"/>
    </source>
</evidence>
<keyword evidence="1" id="KW-0378">Hydrolase</keyword>
<keyword evidence="7" id="KW-1185">Reference proteome</keyword>
<dbReference type="FunFam" id="3.40.50.10810:FF:000054">
    <property type="entry name" value="Helicase, Snf2 family"/>
    <property type="match status" value="1"/>
</dbReference>
<dbReference type="Gene3D" id="3.40.50.10810">
    <property type="entry name" value="Tandem AAA-ATPase domain"/>
    <property type="match status" value="1"/>
</dbReference>
<dbReference type="SMART" id="SM00487">
    <property type="entry name" value="DEXDc"/>
    <property type="match status" value="1"/>
</dbReference>
<proteinExistence type="predicted"/>
<dbReference type="InterPro" id="IPR014001">
    <property type="entry name" value="Helicase_ATP-bd"/>
</dbReference>
<dbReference type="AlphaFoldDB" id="A0A1W1XTA2"/>
<dbReference type="SMART" id="SM00490">
    <property type="entry name" value="HELICc"/>
    <property type="match status" value="1"/>
</dbReference>
<dbReference type="FunFam" id="3.40.50.300:FF:000533">
    <property type="entry name" value="Helicase, Snf2 family"/>
    <property type="match status" value="1"/>
</dbReference>
<dbReference type="Pfam" id="PF00271">
    <property type="entry name" value="Helicase_C"/>
    <property type="match status" value="1"/>
</dbReference>
<dbReference type="SUPFAM" id="SSF52540">
    <property type="entry name" value="P-loop containing nucleoside triphosphate hydrolases"/>
    <property type="match status" value="2"/>
</dbReference>
<evidence type="ECO:0000259" key="3">
    <source>
        <dbReference type="PROSITE" id="PS50966"/>
    </source>
</evidence>
<dbReference type="CDD" id="cd18012">
    <property type="entry name" value="DEXQc_arch_SWI2_SNF2"/>
    <property type="match status" value="1"/>
</dbReference>
<dbReference type="InterPro" id="IPR027417">
    <property type="entry name" value="P-loop_NTPase"/>
</dbReference>
<accession>A0A1W1XTA2</accession>
<dbReference type="Gene3D" id="3.40.50.300">
    <property type="entry name" value="P-loop containing nucleotide triphosphate hydrolases"/>
    <property type="match status" value="1"/>
</dbReference>
<gene>
    <name evidence="6" type="ORF">SAMN02745134_03055</name>
</gene>
<keyword evidence="2" id="KW-0863">Zinc-finger</keyword>
<reference evidence="6 7" key="1">
    <citation type="submission" date="2017-04" db="EMBL/GenBank/DDBJ databases">
        <authorList>
            <person name="Afonso C.L."/>
            <person name="Miller P.J."/>
            <person name="Scott M.A."/>
            <person name="Spackman E."/>
            <person name="Goraichik I."/>
            <person name="Dimitrov K.M."/>
            <person name="Suarez D.L."/>
            <person name="Swayne D.E."/>
        </authorList>
    </citation>
    <scope>NUCLEOTIDE SEQUENCE [LARGE SCALE GENOMIC DNA]</scope>
    <source>
        <strain evidence="6 7">DSM 12555</strain>
    </source>
</reference>
<keyword evidence="6" id="KW-0347">Helicase</keyword>
<feature type="domain" description="SWIM-type" evidence="3">
    <location>
        <begin position="65"/>
        <end position="106"/>
    </location>
</feature>
<dbReference type="Proteomes" id="UP000192468">
    <property type="component" value="Unassembled WGS sequence"/>
</dbReference>
<dbReference type="PANTHER" id="PTHR10799">
    <property type="entry name" value="SNF2/RAD54 HELICASE FAMILY"/>
    <property type="match status" value="1"/>
</dbReference>
<evidence type="ECO:0000259" key="5">
    <source>
        <dbReference type="PROSITE" id="PS51194"/>
    </source>
</evidence>
<dbReference type="GO" id="GO:0004386">
    <property type="term" value="F:helicase activity"/>
    <property type="evidence" value="ECO:0007669"/>
    <property type="project" value="UniProtKB-KW"/>
</dbReference>
<keyword evidence="6" id="KW-0547">Nucleotide-binding</keyword>
<name>A0A1W1XTA2_9CLOT</name>
<dbReference type="GO" id="GO:0016787">
    <property type="term" value="F:hydrolase activity"/>
    <property type="evidence" value="ECO:0007669"/>
    <property type="project" value="UniProtKB-KW"/>
</dbReference>
<dbReference type="GO" id="GO:0005524">
    <property type="term" value="F:ATP binding"/>
    <property type="evidence" value="ECO:0007669"/>
    <property type="project" value="InterPro"/>
</dbReference>
<dbReference type="STRING" id="1121291.SAMN02745134_03055"/>
<dbReference type="InterPro" id="IPR049730">
    <property type="entry name" value="SNF2/RAD54-like_C"/>
</dbReference>
<dbReference type="GO" id="GO:0008270">
    <property type="term" value="F:zinc ion binding"/>
    <property type="evidence" value="ECO:0007669"/>
    <property type="project" value="UniProtKB-KW"/>
</dbReference>
<sequence>MIVFDIREETVRYWADDVAYKIAEKYYEEGKVKNISSTKTVDDTHKFTETHINSLVEDENKDLFNEIVFNDKSGVTKVRCQCMGFHNYYLNERICPHIAATMFKYIRDKDSIINIDNRYSIKSRRLFNEIKQGMAKTEQPIELLNMEVKLEINPWSMKGSNIEIKIGMEKLYVVKNVRDFIIAYLLKNNEIEYGKEFTFKPLIQYFSDEDKDIINLIEEAYEDDERNFGAFGSNSQKFLVGKKIYLTDIKVKRFMELISNRNISVNVKGRTYKNVKVYDEKIPMKFELLEQEEDIQLSIEGEKPYPVTRDVEYVFYEENIYKINSAHRKLFIPFYNAFQREKENTISFNLSDGEAIASYIIPSLKKISDRVTIDKSLEQKFREETLSTKIYLDKSNDMIIATIKFCYGEIQINPLRKEEYRKEETVLVRDIQTELKIVNLFRSYKFQKYGDDFINNDEENIVEFLYRGINEIEDICEIYYSSSFKNFKIYNTANYIGGIRINDSDLLEFNFEIDGVDKSELKNIFNALKQKKKYYRLKKGGFVPLDSNDIRSIGNMIDYLDISDSDLEKDKIIIPKYNSLYIDDNIKNFNMNYFERNSRFKDLISSIKNVENSDFKIPKNLEKIMRKYQGIGFKWLKSMASCGFGGILADEMGLGKTLQVICLLASEIGGASGTSVVVAPTSLVYNWSYEIEKFYPDLKILIINGSKAEREKLIKDYGSYDLLITSYPLIRRDIDFYEDINFKYCILDEAQQIKNPNSINAKSVKSLKAKNYFALTGTPIENSLTELWSIFDFIMPGYLLSHSKFVKAYELPIVKFNDKVALEELNKHVRPFILRRLKKQVVKELPPKIEHKVLVEMSDDQKKVYAAYLQNAKEEIDRNIKEKGFDRSKIAILAVLTRLRQICCDPAIFIENYGGENGKLMALDNIIEENINSEHRILLFSQFTSVLKNISTHFKKTNIKHMYLDGQTKMEERGHIVEEFNEGDSKIFLISLKAGGTGLNLTGADIVIHYDPWWNPAVEQQASDRAHRIGQKKTVEVIKLITRGTIEEKIYEIQEKKKEIINKVMKMDNIDESSIFKMTEGDIKDIFGN</sequence>
<dbReference type="InterPro" id="IPR038718">
    <property type="entry name" value="SNF2-like_sf"/>
</dbReference>
<dbReference type="InterPro" id="IPR013663">
    <property type="entry name" value="Helicase_SWF/SNF/SWI_bac"/>
</dbReference>
<keyword evidence="2" id="KW-0479">Metal-binding</keyword>
<dbReference type="InterPro" id="IPR007527">
    <property type="entry name" value="Znf_SWIM"/>
</dbReference>
<dbReference type="Pfam" id="PF00176">
    <property type="entry name" value="SNF2-rel_dom"/>
    <property type="match status" value="1"/>
</dbReference>
<dbReference type="Pfam" id="PF08455">
    <property type="entry name" value="SNF2_assoc"/>
    <property type="match status" value="1"/>
</dbReference>
<evidence type="ECO:0000256" key="1">
    <source>
        <dbReference type="ARBA" id="ARBA00022801"/>
    </source>
</evidence>
<dbReference type="InterPro" id="IPR001650">
    <property type="entry name" value="Helicase_C-like"/>
</dbReference>
<feature type="domain" description="Helicase C-terminal" evidence="5">
    <location>
        <begin position="922"/>
        <end position="1084"/>
    </location>
</feature>
<dbReference type="PROSITE" id="PS50966">
    <property type="entry name" value="ZF_SWIM"/>
    <property type="match status" value="1"/>
</dbReference>
<evidence type="ECO:0000259" key="4">
    <source>
        <dbReference type="PROSITE" id="PS51192"/>
    </source>
</evidence>